<dbReference type="Gene3D" id="2.60.120.200">
    <property type="match status" value="1"/>
</dbReference>
<dbReference type="Pfam" id="PF00722">
    <property type="entry name" value="Glyco_hydro_16"/>
    <property type="match status" value="1"/>
</dbReference>
<dbReference type="RefSeq" id="WP_013549265.1">
    <property type="nucleotide sequence ID" value="NC_014934.1"/>
</dbReference>
<dbReference type="InterPro" id="IPR000757">
    <property type="entry name" value="Beta-glucanase-like"/>
</dbReference>
<dbReference type="GO" id="GO:0004553">
    <property type="term" value="F:hydrolase activity, hydrolyzing O-glycosyl compounds"/>
    <property type="evidence" value="ECO:0007669"/>
    <property type="project" value="InterPro"/>
</dbReference>
<evidence type="ECO:0000313" key="5">
    <source>
        <dbReference type="EMBL" id="ADV47770.1"/>
    </source>
</evidence>
<dbReference type="Proteomes" id="UP000008634">
    <property type="component" value="Chromosome"/>
</dbReference>
<dbReference type="GO" id="GO:0005975">
    <property type="term" value="P:carbohydrate metabolic process"/>
    <property type="evidence" value="ECO:0007669"/>
    <property type="project" value="InterPro"/>
</dbReference>
<evidence type="ECO:0000259" key="4">
    <source>
        <dbReference type="PROSITE" id="PS51762"/>
    </source>
</evidence>
<feature type="region of interest" description="Disordered" evidence="2">
    <location>
        <begin position="30"/>
        <end position="53"/>
    </location>
</feature>
<dbReference type="HOGENOM" id="CLU_559841_0_0_10"/>
<proteinExistence type="inferred from homology"/>
<keyword evidence="6" id="KW-1185">Reference proteome</keyword>
<accession>E6XA80</accession>
<dbReference type="OrthoDB" id="973752at2"/>
<gene>
    <name evidence="5" type="ordered locus">Celal_0428</name>
</gene>
<dbReference type="InterPro" id="IPR013320">
    <property type="entry name" value="ConA-like_dom_sf"/>
</dbReference>
<dbReference type="eggNOG" id="COG2273">
    <property type="taxonomic scope" value="Bacteria"/>
</dbReference>
<keyword evidence="3" id="KW-0732">Signal</keyword>
<keyword evidence="5" id="KW-0378">Hydrolase</keyword>
<dbReference type="SUPFAM" id="SSF49899">
    <property type="entry name" value="Concanavalin A-like lectins/glucanases"/>
    <property type="match status" value="1"/>
</dbReference>
<comment type="similarity">
    <text evidence="1">Belongs to the glycosyl hydrolase 16 family.</text>
</comment>
<dbReference type="PROSITE" id="PS51762">
    <property type="entry name" value="GH16_2"/>
    <property type="match status" value="1"/>
</dbReference>
<evidence type="ECO:0000256" key="2">
    <source>
        <dbReference type="SAM" id="MobiDB-lite"/>
    </source>
</evidence>
<name>E6XA80_CELAD</name>
<feature type="domain" description="GH16" evidence="4">
    <location>
        <begin position="46"/>
        <end position="313"/>
    </location>
</feature>
<dbReference type="Gene3D" id="2.60.120.260">
    <property type="entry name" value="Galactose-binding domain-like"/>
    <property type="match status" value="1"/>
</dbReference>
<dbReference type="KEGG" id="cao:Celal_0428"/>
<dbReference type="EMBL" id="CP002453">
    <property type="protein sequence ID" value="ADV47770.1"/>
    <property type="molecule type" value="Genomic_DNA"/>
</dbReference>
<dbReference type="SMR" id="E6XA80"/>
<evidence type="ECO:0000256" key="1">
    <source>
        <dbReference type="ARBA" id="ARBA00006865"/>
    </source>
</evidence>
<feature type="chain" id="PRO_5003215118" evidence="3">
    <location>
        <begin position="25"/>
        <end position="494"/>
    </location>
</feature>
<protein>
    <submittedName>
        <fullName evidence="5">Glycoside hydrolase family 16</fullName>
    </submittedName>
</protein>
<evidence type="ECO:0000313" key="6">
    <source>
        <dbReference type="Proteomes" id="UP000008634"/>
    </source>
</evidence>
<dbReference type="STRING" id="688270.Celal_0428"/>
<dbReference type="AlphaFoldDB" id="E6XA80"/>
<feature type="signal peptide" evidence="3">
    <location>
        <begin position="1"/>
        <end position="24"/>
    </location>
</feature>
<reference evidence="5 6" key="1">
    <citation type="journal article" date="2010" name="Stand. Genomic Sci.">
        <title>Complete genome sequence of Cellulophaga algicola type strain (IC166).</title>
        <authorList>
            <person name="Abt B."/>
            <person name="Lu M."/>
            <person name="Misra M."/>
            <person name="Han C."/>
            <person name="Nolan M."/>
            <person name="Lucas S."/>
            <person name="Hammon N."/>
            <person name="Deshpande S."/>
            <person name="Cheng J.F."/>
            <person name="Tapia R."/>
            <person name="Goodwin L."/>
            <person name="Pitluck S."/>
            <person name="Liolios K."/>
            <person name="Pagani I."/>
            <person name="Ivanova N."/>
            <person name="Mavromatis K."/>
            <person name="Ovchinikova G."/>
            <person name="Pati A."/>
            <person name="Chen A."/>
            <person name="Palaniappan K."/>
            <person name="Land M."/>
            <person name="Hauser L."/>
            <person name="Chang Y.J."/>
            <person name="Jeffries C.D."/>
            <person name="Detter J.C."/>
            <person name="Brambilla E."/>
            <person name="Rohde M."/>
            <person name="Tindall B.J."/>
            <person name="Goker M."/>
            <person name="Woyke T."/>
            <person name="Bristow J."/>
            <person name="Eisen J.A."/>
            <person name="Markowitz V."/>
            <person name="Hugenholtz P."/>
            <person name="Kyrpides N.C."/>
            <person name="Klenk H.P."/>
            <person name="Lapidus A."/>
        </authorList>
    </citation>
    <scope>NUCLEOTIDE SEQUENCE [LARGE SCALE GENOMIC DNA]</scope>
    <source>
        <strain evidence="6">DSM 14237 / IC166 / ACAM 630</strain>
    </source>
</reference>
<evidence type="ECO:0000256" key="3">
    <source>
        <dbReference type="SAM" id="SignalP"/>
    </source>
</evidence>
<organism evidence="5 6">
    <name type="scientific">Cellulophaga algicola (strain DSM 14237 / IC166 / ACAM 630)</name>
    <dbReference type="NCBI Taxonomy" id="688270"/>
    <lineage>
        <taxon>Bacteria</taxon>
        <taxon>Pseudomonadati</taxon>
        <taxon>Bacteroidota</taxon>
        <taxon>Flavobacteriia</taxon>
        <taxon>Flavobacteriales</taxon>
        <taxon>Flavobacteriaceae</taxon>
        <taxon>Cellulophaga</taxon>
    </lineage>
</organism>
<sequence length="494" mass="56180">MKYFKIYKLLFIVCVLLCTSENHAQKKSAKAAKEKLNKKNNASNAYPFSDPNNEGNWMLNKEVSDEFEGTEIDTTKWFVEGQNGDYYIWKGRAPSQFAPHNVRVEDGILKLRTQWEPDYPFANESYADGSNNDTYGVFEGESLPITTAGIVGKKRFLNGYMEVKSKQGNAAITGAFWAIGYEQELDVYELMGNPKIDGNIKANSYLATAHDWSPPAVRPTKVFNHIEELPFRTADDFHVYGAEWGKDFLKLFIDGKLVHHFTQDQVGTDWVLNNPMEIWLDSEIFKWLGLPHKEELPVDFEIDYMRVWQKPTDNLLAPAFFGFEGPILFEENPRPLKMVPEDSTPNDYQKFWSIDDSSATYLSIVHGDYASGVNSLKFTGYGKNDSLNVDTVKIISPEGALKLPAGALEVSMKVWLDQGRVTDKIHVTLTNPNVKVVFSDLNKLARREWITVSAKINRTQASKKEDQMIIEIKKEDLPATKAAKFLIDDIKIKK</sequence>